<feature type="region of interest" description="Disordered" evidence="1">
    <location>
        <begin position="27"/>
        <end position="68"/>
    </location>
</feature>
<evidence type="ECO:0000256" key="1">
    <source>
        <dbReference type="SAM" id="MobiDB-lite"/>
    </source>
</evidence>
<keyword evidence="2" id="KW-0732">Signal</keyword>
<accession>A0A7Y9FG43</accession>
<dbReference type="EMBL" id="BONN01000004">
    <property type="protein sequence ID" value="GIG32530.1"/>
    <property type="molecule type" value="Genomic_DNA"/>
</dbReference>
<dbReference type="SUPFAM" id="SSF50891">
    <property type="entry name" value="Cyclophilin-like"/>
    <property type="match status" value="1"/>
</dbReference>
<organism evidence="5 6">
    <name type="scientific">Cellulomonas oligotrophica</name>
    <dbReference type="NCBI Taxonomy" id="931536"/>
    <lineage>
        <taxon>Bacteria</taxon>
        <taxon>Bacillati</taxon>
        <taxon>Actinomycetota</taxon>
        <taxon>Actinomycetes</taxon>
        <taxon>Micrococcales</taxon>
        <taxon>Cellulomonadaceae</taxon>
        <taxon>Cellulomonas</taxon>
    </lineage>
</organism>
<comment type="caution">
    <text evidence="5">The sequence shown here is derived from an EMBL/GenBank/DDBJ whole genome shotgun (WGS) entry which is preliminary data.</text>
</comment>
<dbReference type="Pfam" id="PF18050">
    <property type="entry name" value="Cyclophil_like2"/>
    <property type="match status" value="1"/>
</dbReference>
<evidence type="ECO:0000313" key="7">
    <source>
        <dbReference type="Proteomes" id="UP000618382"/>
    </source>
</evidence>
<protein>
    <recommendedName>
        <fullName evidence="3">Cyclophilin-like domain-containing protein</fullName>
    </recommendedName>
</protein>
<feature type="domain" description="Cyclophilin-like" evidence="3">
    <location>
        <begin position="76"/>
        <end position="182"/>
    </location>
</feature>
<name>A0A7Y9FG43_9CELL</name>
<sequence length="186" mass="19031">MHDAQSPTRRSRPVRAAAVLVAALVTGAGCAPGPTAPTTADGVPTGAPATQPAAQPEPTPTTPEDPVGSTRIVIVAEGLRLDAHLDDNPAARSLLDQLPVTITMDDFGGQEKIGSPPRPLTMEQMPEGADPDVGTIGYYAPSDGVVLYYADVGYYPGIAVLGQVDGSVDALVDLPDGTPVTIDRAP</sequence>
<reference evidence="5 6" key="1">
    <citation type="submission" date="2020-07" db="EMBL/GenBank/DDBJ databases">
        <title>Sequencing the genomes of 1000 actinobacteria strains.</title>
        <authorList>
            <person name="Klenk H.-P."/>
        </authorList>
    </citation>
    <scope>NUCLEOTIDE SEQUENCE [LARGE SCALE GENOMIC DNA]</scope>
    <source>
        <strain evidence="5 6">DSM 24482</strain>
    </source>
</reference>
<gene>
    <name evidence="5" type="ORF">BKA21_002129</name>
    <name evidence="4" type="ORF">Col01nite_16890</name>
</gene>
<evidence type="ECO:0000313" key="4">
    <source>
        <dbReference type="EMBL" id="GIG32530.1"/>
    </source>
</evidence>
<dbReference type="RefSeq" id="WP_140458179.1">
    <property type="nucleotide sequence ID" value="NZ_BAABFI010000001.1"/>
</dbReference>
<evidence type="ECO:0000313" key="6">
    <source>
        <dbReference type="Proteomes" id="UP000577956"/>
    </source>
</evidence>
<evidence type="ECO:0000259" key="3">
    <source>
        <dbReference type="Pfam" id="PF18050"/>
    </source>
</evidence>
<keyword evidence="7" id="KW-1185">Reference proteome</keyword>
<dbReference type="Proteomes" id="UP000577956">
    <property type="component" value="Unassembled WGS sequence"/>
</dbReference>
<dbReference type="EMBL" id="JACCBK010000001">
    <property type="protein sequence ID" value="NYD86580.1"/>
    <property type="molecule type" value="Genomic_DNA"/>
</dbReference>
<dbReference type="Proteomes" id="UP000618382">
    <property type="component" value="Unassembled WGS sequence"/>
</dbReference>
<dbReference type="InterPro" id="IPR041183">
    <property type="entry name" value="Cyclophilin-like"/>
</dbReference>
<reference evidence="4 7" key="2">
    <citation type="submission" date="2021-01" db="EMBL/GenBank/DDBJ databases">
        <title>Whole genome shotgun sequence of Cellulomonas oligotrophica NBRC 109435.</title>
        <authorList>
            <person name="Komaki H."/>
            <person name="Tamura T."/>
        </authorList>
    </citation>
    <scope>NUCLEOTIDE SEQUENCE [LARGE SCALE GENOMIC DNA]</scope>
    <source>
        <strain evidence="4 7">NBRC 109435</strain>
    </source>
</reference>
<feature type="compositionally biased region" description="Low complexity" evidence="1">
    <location>
        <begin position="44"/>
        <end position="54"/>
    </location>
</feature>
<evidence type="ECO:0000256" key="2">
    <source>
        <dbReference type="SAM" id="SignalP"/>
    </source>
</evidence>
<evidence type="ECO:0000313" key="5">
    <source>
        <dbReference type="EMBL" id="NYD86580.1"/>
    </source>
</evidence>
<dbReference type="InterPro" id="IPR029000">
    <property type="entry name" value="Cyclophilin-like_dom_sf"/>
</dbReference>
<dbReference type="AlphaFoldDB" id="A0A7Y9FG43"/>
<feature type="chain" id="PRO_5038514333" description="Cyclophilin-like domain-containing protein" evidence="2">
    <location>
        <begin position="32"/>
        <end position="186"/>
    </location>
</feature>
<feature type="signal peptide" evidence="2">
    <location>
        <begin position="1"/>
        <end position="31"/>
    </location>
</feature>
<dbReference type="Gene3D" id="2.40.100.20">
    <property type="match status" value="1"/>
</dbReference>
<proteinExistence type="predicted"/>